<gene>
    <name evidence="3" type="ORF">H4C15_26860</name>
</gene>
<evidence type="ECO:0000259" key="1">
    <source>
        <dbReference type="Pfam" id="PF03050"/>
    </source>
</evidence>
<evidence type="ECO:0000259" key="2">
    <source>
        <dbReference type="Pfam" id="PF13817"/>
    </source>
</evidence>
<dbReference type="InterPro" id="IPR052344">
    <property type="entry name" value="Transposase-related"/>
</dbReference>
<dbReference type="Proteomes" id="UP000577346">
    <property type="component" value="Unassembled WGS sequence"/>
</dbReference>
<dbReference type="AlphaFoldDB" id="A0A7W2R1U2"/>
<feature type="domain" description="Transposase IS66 C-terminal" evidence="2">
    <location>
        <begin position="107"/>
        <end position="144"/>
    </location>
</feature>
<dbReference type="RefSeq" id="WP_182337361.1">
    <property type="nucleotide sequence ID" value="NZ_JACGDA010000116.1"/>
</dbReference>
<name>A0A7W2R1U2_9PSED</name>
<evidence type="ECO:0000313" key="3">
    <source>
        <dbReference type="EMBL" id="MBA6151062.1"/>
    </source>
</evidence>
<proteinExistence type="predicted"/>
<dbReference type="Pfam" id="PF13817">
    <property type="entry name" value="DDE_Tnp_IS66_C"/>
    <property type="match status" value="1"/>
</dbReference>
<dbReference type="EMBL" id="JACGDA010000116">
    <property type="protein sequence ID" value="MBA6151062.1"/>
    <property type="molecule type" value="Genomic_DNA"/>
</dbReference>
<dbReference type="PANTHER" id="PTHR33678:SF1">
    <property type="entry name" value="BLL1576 PROTEIN"/>
    <property type="match status" value="1"/>
</dbReference>
<dbReference type="Pfam" id="PF03050">
    <property type="entry name" value="DDE_Tnp_IS66"/>
    <property type="match status" value="1"/>
</dbReference>
<feature type="domain" description="Transposase IS66 central" evidence="1">
    <location>
        <begin position="2"/>
        <end position="100"/>
    </location>
</feature>
<organism evidence="3 4">
    <name type="scientific">Pseudomonas juntendi</name>
    <dbReference type="NCBI Taxonomy" id="2666183"/>
    <lineage>
        <taxon>Bacteria</taxon>
        <taxon>Pseudomonadati</taxon>
        <taxon>Pseudomonadota</taxon>
        <taxon>Gammaproteobacteria</taxon>
        <taxon>Pseudomonadales</taxon>
        <taxon>Pseudomonadaceae</taxon>
        <taxon>Pseudomonas</taxon>
    </lineage>
</organism>
<feature type="non-terminal residue" evidence="3">
    <location>
        <position position="1"/>
    </location>
</feature>
<accession>A0A7W2R1U2</accession>
<protein>
    <submittedName>
        <fullName evidence="3">Transposase</fullName>
    </submittedName>
</protein>
<dbReference type="PANTHER" id="PTHR33678">
    <property type="entry name" value="BLL1576 PROTEIN"/>
    <property type="match status" value="1"/>
</dbReference>
<dbReference type="InterPro" id="IPR039552">
    <property type="entry name" value="IS66_C"/>
</dbReference>
<dbReference type="InterPro" id="IPR004291">
    <property type="entry name" value="Transposase_IS66_central"/>
</dbReference>
<comment type="caution">
    <text evidence="3">The sequence shown here is derived from an EMBL/GenBank/DDBJ whole genome shotgun (WGS) entry which is preliminary data.</text>
</comment>
<evidence type="ECO:0000313" key="4">
    <source>
        <dbReference type="Proteomes" id="UP000577346"/>
    </source>
</evidence>
<sequence length="149" mass="17043">EVERQARDMSDEERWRIRQELAVPILKTLHDWMLAQRDLVPNGSATAKALDYSLKRWVALTRYLDDGAVPIDNNQVENQIRPWALGRSNWLFAGSLRSGKRAAAIMSLIQSARMNGHDPYAYLKDVLTRLPTQRASEIGQLLPHQWVPA</sequence>
<reference evidence="3 4" key="1">
    <citation type="submission" date="2020-07" db="EMBL/GenBank/DDBJ databases">
        <title>Diversity of carbapenemase encoding genes among Pseudomonas putida group clinical isolates in a tertiary Brazilian hospital.</title>
        <authorList>
            <person name="Alberto-Lei F."/>
            <person name="Nodari C.S."/>
            <person name="Streling A.P."/>
            <person name="Paulino J.T."/>
            <person name="Bessa-Neto F.O."/>
            <person name="Cayo R."/>
            <person name="Gales A.C."/>
        </authorList>
    </citation>
    <scope>NUCLEOTIDE SEQUENCE [LARGE SCALE GENOMIC DNA]</scope>
    <source>
        <strain evidence="3 4">11213</strain>
    </source>
</reference>